<feature type="non-terminal residue" evidence="1">
    <location>
        <position position="1"/>
    </location>
</feature>
<evidence type="ECO:0000313" key="2">
    <source>
        <dbReference type="Proteomes" id="UP000193144"/>
    </source>
</evidence>
<dbReference type="Gene3D" id="3.30.160.60">
    <property type="entry name" value="Classic Zinc Finger"/>
    <property type="match status" value="1"/>
</dbReference>
<dbReference type="EMBL" id="MCFA01000093">
    <property type="protein sequence ID" value="ORY08931.1"/>
    <property type="molecule type" value="Genomic_DNA"/>
</dbReference>
<evidence type="ECO:0008006" key="3">
    <source>
        <dbReference type="Google" id="ProtNLM"/>
    </source>
</evidence>
<gene>
    <name evidence="1" type="ORF">BCR34DRAFT_469593</name>
</gene>
<dbReference type="Proteomes" id="UP000193144">
    <property type="component" value="Unassembled WGS sequence"/>
</dbReference>
<proteinExistence type="predicted"/>
<dbReference type="OrthoDB" id="10056939at2759"/>
<reference evidence="1 2" key="1">
    <citation type="submission" date="2016-07" db="EMBL/GenBank/DDBJ databases">
        <title>Pervasive Adenine N6-methylation of Active Genes in Fungi.</title>
        <authorList>
            <consortium name="DOE Joint Genome Institute"/>
            <person name="Mondo S.J."/>
            <person name="Dannebaum R.O."/>
            <person name="Kuo R.C."/>
            <person name="Labutti K."/>
            <person name="Haridas S."/>
            <person name="Kuo A."/>
            <person name="Salamov A."/>
            <person name="Ahrendt S.R."/>
            <person name="Lipzen A."/>
            <person name="Sullivan W."/>
            <person name="Andreopoulos W.B."/>
            <person name="Clum A."/>
            <person name="Lindquist E."/>
            <person name="Daum C."/>
            <person name="Ramamoorthy G.K."/>
            <person name="Gryganskyi A."/>
            <person name="Culley D."/>
            <person name="Magnuson J.K."/>
            <person name="James T.Y."/>
            <person name="O'Malley M.A."/>
            <person name="Stajich J.E."/>
            <person name="Spatafora J.W."/>
            <person name="Visel A."/>
            <person name="Grigoriev I.V."/>
        </authorList>
    </citation>
    <scope>NUCLEOTIDE SEQUENCE [LARGE SCALE GENOMIC DNA]</scope>
    <source>
        <strain evidence="1 2">CBS 115471</strain>
    </source>
</reference>
<keyword evidence="2" id="KW-1185">Reference proteome</keyword>
<accession>A0A1Y1ZF99</accession>
<feature type="non-terminal residue" evidence="1">
    <location>
        <position position="233"/>
    </location>
</feature>
<name>A0A1Y1ZF99_9PLEO</name>
<comment type="caution">
    <text evidence="1">The sequence shown here is derived from an EMBL/GenBank/DDBJ whole genome shotgun (WGS) entry which is preliminary data.</text>
</comment>
<protein>
    <recommendedName>
        <fullName evidence="3">C2H2-type domain-containing protein</fullName>
    </recommendedName>
</protein>
<organism evidence="1 2">
    <name type="scientific">Clohesyomyces aquaticus</name>
    <dbReference type="NCBI Taxonomy" id="1231657"/>
    <lineage>
        <taxon>Eukaryota</taxon>
        <taxon>Fungi</taxon>
        <taxon>Dikarya</taxon>
        <taxon>Ascomycota</taxon>
        <taxon>Pezizomycotina</taxon>
        <taxon>Dothideomycetes</taxon>
        <taxon>Pleosporomycetidae</taxon>
        <taxon>Pleosporales</taxon>
        <taxon>Lindgomycetaceae</taxon>
        <taxon>Clohesyomyces</taxon>
    </lineage>
</organism>
<sequence length="233" mass="27335">NITNKQKRFIQKWHRDFVKDQGNPYLSSEDIAALATLLKVPVYAVHEYIHRKYISPPAAQSTTNFQLDAAQPHMNQTGSKNSNSGYSIRGANAHLSPEDLRLVEAYVKGAKRPRARKDGRRKKNEGPFQCTFGCGYRTERAFDWRRHEETHEPQELWLCHLCRQTREKSPYLVNRKDKFIKHAKHVHKGWEPEHLLSMSNTSFNANMDPECPFCDEHFNSWEDRCQRILAHYE</sequence>
<dbReference type="AlphaFoldDB" id="A0A1Y1ZF99"/>
<evidence type="ECO:0000313" key="1">
    <source>
        <dbReference type="EMBL" id="ORY08931.1"/>
    </source>
</evidence>